<dbReference type="InterPro" id="IPR000055">
    <property type="entry name" value="Restrct_endonuc_typeI_TRD"/>
</dbReference>
<keyword evidence="3" id="KW-0238">DNA-binding</keyword>
<reference evidence="5" key="2">
    <citation type="submission" date="2020-09" db="EMBL/GenBank/DDBJ databases">
        <authorList>
            <person name="Sun Q."/>
            <person name="Zhou Y."/>
        </authorList>
    </citation>
    <scope>NUCLEOTIDE SEQUENCE</scope>
    <source>
        <strain evidence="5">CGMCC 1.12751</strain>
    </source>
</reference>
<keyword evidence="6" id="KW-1185">Reference proteome</keyword>
<dbReference type="PANTHER" id="PTHR43140">
    <property type="entry name" value="TYPE-1 RESTRICTION ENZYME ECOKI SPECIFICITY PROTEIN"/>
    <property type="match status" value="1"/>
</dbReference>
<dbReference type="PANTHER" id="PTHR43140:SF1">
    <property type="entry name" value="TYPE I RESTRICTION ENZYME ECOKI SPECIFICITY SUBUNIT"/>
    <property type="match status" value="1"/>
</dbReference>
<evidence type="ECO:0000313" key="5">
    <source>
        <dbReference type="EMBL" id="GGG52199.1"/>
    </source>
</evidence>
<evidence type="ECO:0000256" key="2">
    <source>
        <dbReference type="ARBA" id="ARBA00022747"/>
    </source>
</evidence>
<dbReference type="SUPFAM" id="SSF116734">
    <property type="entry name" value="DNA methylase specificity domain"/>
    <property type="match status" value="1"/>
</dbReference>
<dbReference type="Gene3D" id="3.90.220.20">
    <property type="entry name" value="DNA methylase specificity domains"/>
    <property type="match status" value="1"/>
</dbReference>
<reference evidence="5" key="1">
    <citation type="journal article" date="2014" name="Int. J. Syst. Evol. Microbiol.">
        <title>Complete genome sequence of Corynebacterium casei LMG S-19264T (=DSM 44701T), isolated from a smear-ripened cheese.</title>
        <authorList>
            <consortium name="US DOE Joint Genome Institute (JGI-PGF)"/>
            <person name="Walter F."/>
            <person name="Albersmeier A."/>
            <person name="Kalinowski J."/>
            <person name="Ruckert C."/>
        </authorList>
    </citation>
    <scope>NUCLEOTIDE SEQUENCE</scope>
    <source>
        <strain evidence="5">CGMCC 1.12751</strain>
    </source>
</reference>
<comment type="caution">
    <text evidence="5">The sequence shown here is derived from an EMBL/GenBank/DDBJ whole genome shotgun (WGS) entry which is preliminary data.</text>
</comment>
<name>A0A917LRD5_9FLAO</name>
<evidence type="ECO:0000256" key="1">
    <source>
        <dbReference type="ARBA" id="ARBA00010923"/>
    </source>
</evidence>
<dbReference type="InterPro" id="IPR051212">
    <property type="entry name" value="Type-I_RE_S_subunit"/>
</dbReference>
<evidence type="ECO:0000256" key="3">
    <source>
        <dbReference type="ARBA" id="ARBA00023125"/>
    </source>
</evidence>
<dbReference type="InterPro" id="IPR044946">
    <property type="entry name" value="Restrct_endonuc_typeI_TRD_sf"/>
</dbReference>
<proteinExistence type="inferred from homology"/>
<dbReference type="GO" id="GO:0003677">
    <property type="term" value="F:DNA binding"/>
    <property type="evidence" value="ECO:0007669"/>
    <property type="project" value="UniProtKB-KW"/>
</dbReference>
<evidence type="ECO:0000259" key="4">
    <source>
        <dbReference type="Pfam" id="PF01420"/>
    </source>
</evidence>
<gene>
    <name evidence="5" type="ORF">GCM10010976_24190</name>
</gene>
<evidence type="ECO:0000313" key="6">
    <source>
        <dbReference type="Proteomes" id="UP000625976"/>
    </source>
</evidence>
<protein>
    <recommendedName>
        <fullName evidence="4">Type I restriction modification DNA specificity domain-containing protein</fullName>
    </recommendedName>
</protein>
<feature type="domain" description="Type I restriction modification DNA specificity" evidence="4">
    <location>
        <begin position="24"/>
        <end position="72"/>
    </location>
</feature>
<keyword evidence="2" id="KW-0680">Restriction system</keyword>
<comment type="similarity">
    <text evidence="1">Belongs to the type-I restriction system S methylase family.</text>
</comment>
<dbReference type="EMBL" id="BMFQ01000003">
    <property type="protein sequence ID" value="GGG52199.1"/>
    <property type="molecule type" value="Genomic_DNA"/>
</dbReference>
<accession>A0A917LRD5</accession>
<dbReference type="Pfam" id="PF01420">
    <property type="entry name" value="Methylase_S"/>
    <property type="match status" value="1"/>
</dbReference>
<dbReference type="Proteomes" id="UP000625976">
    <property type="component" value="Unassembled WGS sequence"/>
</dbReference>
<dbReference type="GO" id="GO:0009307">
    <property type="term" value="P:DNA restriction-modification system"/>
    <property type="evidence" value="ECO:0007669"/>
    <property type="project" value="UniProtKB-KW"/>
</dbReference>
<organism evidence="5 6">
    <name type="scientific">Bizionia arctica</name>
    <dbReference type="NCBI Taxonomy" id="1495645"/>
    <lineage>
        <taxon>Bacteria</taxon>
        <taxon>Pseudomonadati</taxon>
        <taxon>Bacteroidota</taxon>
        <taxon>Flavobacteriia</taxon>
        <taxon>Flavobacteriales</taxon>
        <taxon>Flavobacteriaceae</taxon>
        <taxon>Bizionia</taxon>
    </lineage>
</organism>
<sequence length="93" mass="10863">MNNHFFMQFINSRVTRDYYESCAKRTTNLASINKTQMRSTPIAFPPLEEQKAIVEKVNTLMGLCDGLEQEVQQSQEHSEMMMQSVLREVFEVK</sequence>
<dbReference type="AlphaFoldDB" id="A0A917LRD5"/>